<dbReference type="InterPro" id="IPR046347">
    <property type="entry name" value="bZIP_sf"/>
</dbReference>
<evidence type="ECO:0000256" key="1">
    <source>
        <dbReference type="ARBA" id="ARBA00023015"/>
    </source>
</evidence>
<keyword evidence="3" id="KW-0804">Transcription</keyword>
<name>A0A8J0TIF5_XENLA</name>
<dbReference type="GO" id="GO:0000978">
    <property type="term" value="F:RNA polymerase II cis-regulatory region sequence-specific DNA binding"/>
    <property type="evidence" value="ECO:0007669"/>
    <property type="project" value="TreeGrafter"/>
</dbReference>
<dbReference type="GO" id="GO:0042127">
    <property type="term" value="P:regulation of cell population proliferation"/>
    <property type="evidence" value="ECO:0007669"/>
    <property type="project" value="TreeGrafter"/>
</dbReference>
<evidence type="ECO:0000256" key="4">
    <source>
        <dbReference type="SAM" id="MobiDB-lite"/>
    </source>
</evidence>
<dbReference type="GeneID" id="108700666"/>
<dbReference type="SUPFAM" id="SSF57959">
    <property type="entry name" value="Leucine zipper domain"/>
    <property type="match status" value="1"/>
</dbReference>
<dbReference type="RefSeq" id="XP_018089330.1">
    <property type="nucleotide sequence ID" value="XM_018233841.2"/>
</dbReference>
<proteinExistence type="predicted"/>
<dbReference type="PANTHER" id="PTHR11462">
    <property type="entry name" value="JUN TRANSCRIPTION FACTOR-RELATED"/>
    <property type="match status" value="1"/>
</dbReference>
<dbReference type="PANTHER" id="PTHR11462:SF51">
    <property type="entry name" value="JUNE PROTO-ONCOGENE, AP-1 TRANSCRIPTION FACTOR SUBUNIT"/>
    <property type="match status" value="1"/>
</dbReference>
<dbReference type="GO" id="GO:0000981">
    <property type="term" value="F:DNA-binding transcription factor activity, RNA polymerase II-specific"/>
    <property type="evidence" value="ECO:0007669"/>
    <property type="project" value="TreeGrafter"/>
</dbReference>
<protein>
    <submittedName>
        <fullName evidence="6">Transcription factor AP-1-like</fullName>
    </submittedName>
</protein>
<evidence type="ECO:0000313" key="5">
    <source>
        <dbReference type="Proteomes" id="UP000186698"/>
    </source>
</evidence>
<sequence>MCHRVSQSGSTGVLVGLPPFPENNTGLSIYLSFFRINNIGINHHFYRPGGNPRYRGLRFPSYTLPHRFGYPGADQSGEKATQKSNHRSQRHKTKLERIARLEEKELKSQNSDLASTSSLLREQVSQLKQKAMSHFICTCKIATSKSILGAKGVVGDSQDICPPGFGMQLPTFMPDCRCMLSCSSAAGC</sequence>
<keyword evidence="1" id="KW-0805">Transcription regulation</keyword>
<evidence type="ECO:0000313" key="6">
    <source>
        <dbReference type="RefSeq" id="XP_018089330.1"/>
    </source>
</evidence>
<reference evidence="6" key="1">
    <citation type="submission" date="2025-08" db="UniProtKB">
        <authorList>
            <consortium name="RefSeq"/>
        </authorList>
    </citation>
    <scope>IDENTIFICATION</scope>
    <source>
        <strain evidence="6">J_2021</strain>
        <tissue evidence="6">Erythrocytes</tissue>
    </source>
</reference>
<dbReference type="GO" id="GO:0051726">
    <property type="term" value="P:regulation of cell cycle"/>
    <property type="evidence" value="ECO:0007669"/>
    <property type="project" value="TreeGrafter"/>
</dbReference>
<dbReference type="OrthoDB" id="2187714at2759"/>
<keyword evidence="5" id="KW-1185">Reference proteome</keyword>
<feature type="compositionally biased region" description="Basic residues" evidence="4">
    <location>
        <begin position="84"/>
        <end position="93"/>
    </location>
</feature>
<dbReference type="GO" id="GO:0005667">
    <property type="term" value="C:transcription regulator complex"/>
    <property type="evidence" value="ECO:0007669"/>
    <property type="project" value="TreeGrafter"/>
</dbReference>
<dbReference type="Proteomes" id="UP000186698">
    <property type="component" value="Chromosome 8S"/>
</dbReference>
<gene>
    <name evidence="6" type="primary">LOC108700666</name>
</gene>
<feature type="region of interest" description="Disordered" evidence="4">
    <location>
        <begin position="70"/>
        <end position="93"/>
    </location>
</feature>
<dbReference type="InterPro" id="IPR050946">
    <property type="entry name" value="AP-1_TF_bZIP"/>
</dbReference>
<dbReference type="KEGG" id="xla:108700666"/>
<dbReference type="AlphaFoldDB" id="A0A8J0TIF5"/>
<accession>A0A8J0TIF5</accession>
<organism evidence="5 6">
    <name type="scientific">Xenopus laevis</name>
    <name type="common">African clawed frog</name>
    <dbReference type="NCBI Taxonomy" id="8355"/>
    <lineage>
        <taxon>Eukaryota</taxon>
        <taxon>Metazoa</taxon>
        <taxon>Chordata</taxon>
        <taxon>Craniata</taxon>
        <taxon>Vertebrata</taxon>
        <taxon>Euteleostomi</taxon>
        <taxon>Amphibia</taxon>
        <taxon>Batrachia</taxon>
        <taxon>Anura</taxon>
        <taxon>Pipoidea</taxon>
        <taxon>Pipidae</taxon>
        <taxon>Xenopodinae</taxon>
        <taxon>Xenopus</taxon>
        <taxon>Xenopus</taxon>
    </lineage>
</organism>
<dbReference type="Gene3D" id="1.20.5.170">
    <property type="match status" value="1"/>
</dbReference>
<evidence type="ECO:0000256" key="3">
    <source>
        <dbReference type="ARBA" id="ARBA00023163"/>
    </source>
</evidence>
<evidence type="ECO:0000256" key="2">
    <source>
        <dbReference type="ARBA" id="ARBA00023125"/>
    </source>
</evidence>
<dbReference type="CDD" id="cd14696">
    <property type="entry name" value="bZIP_Jun"/>
    <property type="match status" value="1"/>
</dbReference>
<keyword evidence="2" id="KW-0238">DNA-binding</keyword>